<feature type="repeat" description="TPR" evidence="1">
    <location>
        <begin position="278"/>
        <end position="311"/>
    </location>
</feature>
<dbReference type="InterPro" id="IPR011990">
    <property type="entry name" value="TPR-like_helical_dom_sf"/>
</dbReference>
<dbReference type="Gene3D" id="1.25.40.10">
    <property type="entry name" value="Tetratricopeptide repeat domain"/>
    <property type="match status" value="1"/>
</dbReference>
<accession>A0ABR1KQK3</accession>
<comment type="caution">
    <text evidence="2">The sequence shown here is derived from an EMBL/GenBank/DDBJ whole genome shotgun (WGS) entry which is preliminary data.</text>
</comment>
<gene>
    <name evidence="2" type="ORF">IWZ03DRAFT_168007</name>
</gene>
<dbReference type="InterPro" id="IPR019734">
    <property type="entry name" value="TPR_rpt"/>
</dbReference>
<proteinExistence type="predicted"/>
<dbReference type="EMBL" id="JBBPHU010000004">
    <property type="protein sequence ID" value="KAK7519204.1"/>
    <property type="molecule type" value="Genomic_DNA"/>
</dbReference>
<keyword evidence="3" id="KW-1185">Reference proteome</keyword>
<reference evidence="2 3" key="1">
    <citation type="submission" date="2024-04" db="EMBL/GenBank/DDBJ databases">
        <title>Phyllosticta paracitricarpa is synonymous to the EU quarantine fungus P. citricarpa based on phylogenomic analyses.</title>
        <authorList>
            <consortium name="Lawrence Berkeley National Laboratory"/>
            <person name="Van Ingen-Buijs V.A."/>
            <person name="Van Westerhoven A.C."/>
            <person name="Haridas S."/>
            <person name="Skiadas P."/>
            <person name="Martin F."/>
            <person name="Groenewald J.Z."/>
            <person name="Crous P.W."/>
            <person name="Seidl M.F."/>
        </authorList>
    </citation>
    <scope>NUCLEOTIDE SEQUENCE [LARGE SCALE GENOMIC DNA]</scope>
    <source>
        <strain evidence="2 3">CBS 123371</strain>
    </source>
</reference>
<organism evidence="2 3">
    <name type="scientific">Phyllosticta citriasiana</name>
    <dbReference type="NCBI Taxonomy" id="595635"/>
    <lineage>
        <taxon>Eukaryota</taxon>
        <taxon>Fungi</taxon>
        <taxon>Dikarya</taxon>
        <taxon>Ascomycota</taxon>
        <taxon>Pezizomycotina</taxon>
        <taxon>Dothideomycetes</taxon>
        <taxon>Dothideomycetes incertae sedis</taxon>
        <taxon>Botryosphaeriales</taxon>
        <taxon>Phyllostictaceae</taxon>
        <taxon>Phyllosticta</taxon>
    </lineage>
</organism>
<dbReference type="PROSITE" id="PS50005">
    <property type="entry name" value="TPR"/>
    <property type="match status" value="1"/>
</dbReference>
<name>A0ABR1KQK3_9PEZI</name>
<sequence length="484" mass="54205">MSSQRHRTMLRQQLRRGFSRTIPRPVNAAQNDCLFCCLMRRCTERANTVHQQRGYAVRAPRRAPRKIPVRRGALLEDDAPPKDVATLLLEAVDFSVIGNSIKERIRPLLQAFTNVTQPEANKNIVAAADFNQISQHEIYSVGRCLCFPHQPPLARQVGKKLLLALAANGNQQAVVYLLHRANQQGHGIDARLMHSMELAPVMKQLALLAKGKDPQAMMLSAELTHSRGQLDHAIKLVREVLELELPEAPEPEPRSIFGKKKKSLSDQWLEASETFHKTSAWMALGRYLQEKGDRAGAIEAYEKATQGNEEPEANANLAALEAASGRKWSLKWFEHTLQAARAGGVTEIFNLGELYGAPLDKISNREVRRKMEQLEADDFKPKFQIFNLTTSQRGGILFGETPPPNVPLYALLDQARTVGNPPKEKIIEIQASSRVGKALEWLNVVYGIHEEAPYKLTQLIKTYFDPGAKKSKKPQGVESWTGRT</sequence>
<evidence type="ECO:0000256" key="1">
    <source>
        <dbReference type="PROSITE-ProRule" id="PRU00339"/>
    </source>
</evidence>
<evidence type="ECO:0000313" key="3">
    <source>
        <dbReference type="Proteomes" id="UP001363622"/>
    </source>
</evidence>
<dbReference type="Proteomes" id="UP001363622">
    <property type="component" value="Unassembled WGS sequence"/>
</dbReference>
<keyword evidence="1" id="KW-0802">TPR repeat</keyword>
<dbReference type="SUPFAM" id="SSF48452">
    <property type="entry name" value="TPR-like"/>
    <property type="match status" value="1"/>
</dbReference>
<evidence type="ECO:0000313" key="2">
    <source>
        <dbReference type="EMBL" id="KAK7519204.1"/>
    </source>
</evidence>
<protein>
    <submittedName>
        <fullName evidence="2">Uncharacterized protein</fullName>
    </submittedName>
</protein>